<dbReference type="Proteomes" id="UP000531561">
    <property type="component" value="Unassembled WGS sequence"/>
</dbReference>
<name>A0A8H6EJT7_9HELO</name>
<evidence type="ECO:0000313" key="1">
    <source>
        <dbReference type="EMBL" id="KAF5874877.1"/>
    </source>
</evidence>
<proteinExistence type="predicted"/>
<dbReference type="GeneID" id="59257428"/>
<dbReference type="RefSeq" id="XP_037193823.1">
    <property type="nucleotide sequence ID" value="XM_037333736.1"/>
</dbReference>
<protein>
    <submittedName>
        <fullName evidence="1">Putative prolyl aminopeptidase protein</fullName>
    </submittedName>
</protein>
<keyword evidence="1" id="KW-0645">Protease</keyword>
<dbReference type="SUPFAM" id="SSF53474">
    <property type="entry name" value="alpha/beta-Hydrolases"/>
    <property type="match status" value="1"/>
</dbReference>
<evidence type="ECO:0000313" key="2">
    <source>
        <dbReference type="Proteomes" id="UP000531561"/>
    </source>
</evidence>
<dbReference type="PANTHER" id="PTHR37017">
    <property type="entry name" value="AB HYDROLASE-1 DOMAIN-CONTAINING PROTEIN-RELATED"/>
    <property type="match status" value="1"/>
</dbReference>
<dbReference type="AlphaFoldDB" id="A0A8H6EJT7"/>
<keyword evidence="1" id="KW-0378">Hydrolase</keyword>
<gene>
    <name evidence="1" type="ORF">Bfra_003326</name>
</gene>
<dbReference type="EMBL" id="JABFCT010000006">
    <property type="protein sequence ID" value="KAF5874877.1"/>
    <property type="molecule type" value="Genomic_DNA"/>
</dbReference>
<keyword evidence="2" id="KW-1185">Reference proteome</keyword>
<dbReference type="Gene3D" id="3.40.50.1820">
    <property type="entry name" value="alpha/beta hydrolase"/>
    <property type="match status" value="1"/>
</dbReference>
<accession>A0A8H6EJT7</accession>
<organism evidence="1 2">
    <name type="scientific">Botrytis fragariae</name>
    <dbReference type="NCBI Taxonomy" id="1964551"/>
    <lineage>
        <taxon>Eukaryota</taxon>
        <taxon>Fungi</taxon>
        <taxon>Dikarya</taxon>
        <taxon>Ascomycota</taxon>
        <taxon>Pezizomycotina</taxon>
        <taxon>Leotiomycetes</taxon>
        <taxon>Helotiales</taxon>
        <taxon>Sclerotiniaceae</taxon>
        <taxon>Botrytis</taxon>
    </lineage>
</organism>
<dbReference type="GO" id="GO:0004177">
    <property type="term" value="F:aminopeptidase activity"/>
    <property type="evidence" value="ECO:0007669"/>
    <property type="project" value="UniProtKB-KW"/>
</dbReference>
<dbReference type="OrthoDB" id="408373at2759"/>
<dbReference type="InterPro" id="IPR052897">
    <property type="entry name" value="Sec-Metab_Biosynth_Hydrolase"/>
</dbReference>
<dbReference type="InterPro" id="IPR029058">
    <property type="entry name" value="AB_hydrolase_fold"/>
</dbReference>
<keyword evidence="1" id="KW-0031">Aminopeptidase</keyword>
<dbReference type="PANTHER" id="PTHR37017:SF8">
    <property type="entry name" value="AB HYDROLASE-1 DOMAIN-CONTAINING PROTEIN"/>
    <property type="match status" value="1"/>
</dbReference>
<reference evidence="1 2" key="1">
    <citation type="journal article" date="2020" name="Phytopathology">
        <title>A high-quality genome resource of Botrytis fragariae, a new and rapidly spreading fungal pathogen causing strawberry gray mold in the U.S.A.</title>
        <authorList>
            <person name="Wu Y."/>
            <person name="Saski C.A."/>
            <person name="Schnabel G."/>
            <person name="Xiao S."/>
            <person name="Hu M."/>
        </authorList>
    </citation>
    <scope>NUCLEOTIDE SEQUENCE [LARGE SCALE GENOMIC DNA]</scope>
    <source>
        <strain evidence="1 2">BVB16</strain>
    </source>
</reference>
<sequence>MRPPSTPVFVLVPGASQSPAHYGLLMHFLLTRGHPVYSTILPSTGPGNGKNVTTGIPGSAAAYGLGKKYREVAGKKSSVLGRIYIASLLVKGGDGGTIVDALGGLLPPHITLDEPSGILNCADPGPPLHSDVKPLLFQNVIVTSTLCLSYAFWHSPCPRGSWNQEPSRGKIAFIRTLNDTSIPLQFQDMFMQNMGEEWIVRDMDTGHGPQLVQPERVCDVLIELAREFGGV</sequence>
<comment type="caution">
    <text evidence="1">The sequence shown here is derived from an EMBL/GenBank/DDBJ whole genome shotgun (WGS) entry which is preliminary data.</text>
</comment>